<dbReference type="AlphaFoldDB" id="A0A076L1T7"/>
<proteinExistence type="evidence at transcript level"/>
<organism evidence="1">
    <name type="scientific">Nephila pilipes</name>
    <name type="common">Giant wood spider</name>
    <name type="synonym">Nephila maculata</name>
    <dbReference type="NCBI Taxonomy" id="299642"/>
    <lineage>
        <taxon>Eukaryota</taxon>
        <taxon>Metazoa</taxon>
        <taxon>Ecdysozoa</taxon>
        <taxon>Arthropoda</taxon>
        <taxon>Chelicerata</taxon>
        <taxon>Arachnida</taxon>
        <taxon>Araneae</taxon>
        <taxon>Araneomorphae</taxon>
        <taxon>Entelegynae</taxon>
        <taxon>Araneoidea</taxon>
        <taxon>Nephilidae</taxon>
        <taxon>Nephila</taxon>
    </lineage>
</organism>
<accession>A0A076L1T7</accession>
<name>A0A076L1T7_NEPPI</name>
<evidence type="ECO:0000313" key="1">
    <source>
        <dbReference type="EMBL" id="AII97524.1"/>
    </source>
</evidence>
<sequence length="16" mass="1850">MKDICNPVLVNHHSDK</sequence>
<reference evidence="1" key="1">
    <citation type="submission" date="2013-07" db="EMBL/GenBank/DDBJ databases">
        <title>Nephila pilipes venom gland.</title>
        <authorList>
            <person name="Huo L.J."/>
        </authorList>
    </citation>
    <scope>NUCLEOTIDE SEQUENCE</scope>
    <source>
        <tissue evidence="1">Venom gland</tissue>
    </source>
</reference>
<dbReference type="EMBL" id="KF433199">
    <property type="protein sequence ID" value="AII97524.1"/>
    <property type="molecule type" value="mRNA"/>
</dbReference>
<protein>
    <submittedName>
        <fullName evidence="1">BLTX119</fullName>
    </submittedName>
</protein>